<protein>
    <recommendedName>
        <fullName evidence="5">deoxyhypusine synthase</fullName>
        <ecNumber evidence="5">2.5.1.46</ecNumber>
    </recommendedName>
</protein>
<dbReference type="AlphaFoldDB" id="A0A6A7BUJ7"/>
<dbReference type="InterPro" id="IPR036982">
    <property type="entry name" value="Deoxyhypusine_synthase_sf"/>
</dbReference>
<evidence type="ECO:0000256" key="2">
    <source>
        <dbReference type="ARBA" id="ARBA00002823"/>
    </source>
</evidence>
<evidence type="ECO:0000256" key="3">
    <source>
        <dbReference type="ARBA" id="ARBA00005041"/>
    </source>
</evidence>
<keyword evidence="6" id="KW-0520">NAD</keyword>
<evidence type="ECO:0000313" key="7">
    <source>
        <dbReference type="EMBL" id="KAF2858752.1"/>
    </source>
</evidence>
<proteinExistence type="inferred from homology"/>
<reference evidence="7" key="1">
    <citation type="journal article" date="2020" name="Stud. Mycol.">
        <title>101 Dothideomycetes genomes: a test case for predicting lifestyles and emergence of pathogens.</title>
        <authorList>
            <person name="Haridas S."/>
            <person name="Albert R."/>
            <person name="Binder M."/>
            <person name="Bloem J."/>
            <person name="Labutti K."/>
            <person name="Salamov A."/>
            <person name="Andreopoulos B."/>
            <person name="Baker S."/>
            <person name="Barry K."/>
            <person name="Bills G."/>
            <person name="Bluhm B."/>
            <person name="Cannon C."/>
            <person name="Castanera R."/>
            <person name="Culley D."/>
            <person name="Daum C."/>
            <person name="Ezra D."/>
            <person name="Gonzalez J."/>
            <person name="Henrissat B."/>
            <person name="Kuo A."/>
            <person name="Liang C."/>
            <person name="Lipzen A."/>
            <person name="Lutzoni F."/>
            <person name="Magnuson J."/>
            <person name="Mondo S."/>
            <person name="Nolan M."/>
            <person name="Ohm R."/>
            <person name="Pangilinan J."/>
            <person name="Park H.-J."/>
            <person name="Ramirez L."/>
            <person name="Alfaro M."/>
            <person name="Sun H."/>
            <person name="Tritt A."/>
            <person name="Yoshinaga Y."/>
            <person name="Zwiers L.-H."/>
            <person name="Turgeon B."/>
            <person name="Goodwin S."/>
            <person name="Spatafora J."/>
            <person name="Crous P."/>
            <person name="Grigoriev I."/>
        </authorList>
    </citation>
    <scope>NUCLEOTIDE SEQUENCE</scope>
    <source>
        <strain evidence="7">CBS 480.64</strain>
    </source>
</reference>
<comment type="similarity">
    <text evidence="4">Belongs to the deoxyhypusine synthase family.</text>
</comment>
<dbReference type="PANTHER" id="PTHR11703:SF0">
    <property type="entry name" value="DEOXYHYPUSINE SYNTHASE"/>
    <property type="match status" value="1"/>
</dbReference>
<evidence type="ECO:0000256" key="1">
    <source>
        <dbReference type="ARBA" id="ARBA00000952"/>
    </source>
</evidence>
<organism evidence="7 8">
    <name type="scientific">Piedraia hortae CBS 480.64</name>
    <dbReference type="NCBI Taxonomy" id="1314780"/>
    <lineage>
        <taxon>Eukaryota</taxon>
        <taxon>Fungi</taxon>
        <taxon>Dikarya</taxon>
        <taxon>Ascomycota</taxon>
        <taxon>Pezizomycotina</taxon>
        <taxon>Dothideomycetes</taxon>
        <taxon>Dothideomycetidae</taxon>
        <taxon>Capnodiales</taxon>
        <taxon>Piedraiaceae</taxon>
        <taxon>Piedraia</taxon>
    </lineage>
</organism>
<dbReference type="Proteomes" id="UP000799421">
    <property type="component" value="Unassembled WGS sequence"/>
</dbReference>
<dbReference type="InterPro" id="IPR029035">
    <property type="entry name" value="DHS-like_NAD/FAD-binding_dom"/>
</dbReference>
<comment type="function">
    <text evidence="2">Catalyzes the NAD-dependent oxidative cleavage of spermidine and the subsequent transfer of the butylamine moiety of spermidine to the epsilon-amino group of a specific lysine residue of the eIF-5A precursor protein to form the intermediate deoxyhypusine residue.</text>
</comment>
<dbReference type="EMBL" id="MU006003">
    <property type="protein sequence ID" value="KAF2858752.1"/>
    <property type="molecule type" value="Genomic_DNA"/>
</dbReference>
<evidence type="ECO:0000256" key="6">
    <source>
        <dbReference type="ARBA" id="ARBA00023027"/>
    </source>
</evidence>
<dbReference type="GO" id="GO:0034038">
    <property type="term" value="F:deoxyhypusine synthase activity"/>
    <property type="evidence" value="ECO:0007669"/>
    <property type="project" value="UniProtKB-EC"/>
</dbReference>
<dbReference type="Gene3D" id="3.40.910.10">
    <property type="entry name" value="Deoxyhypusine synthase"/>
    <property type="match status" value="1"/>
</dbReference>
<comment type="catalytic activity">
    <reaction evidence="1">
        <text>[eIF5A protein]-L-lysine + spermidine = [eIF5A protein]-deoxyhypusine + propane-1,3-diamine</text>
        <dbReference type="Rhea" id="RHEA:33299"/>
        <dbReference type="Rhea" id="RHEA-COMP:10143"/>
        <dbReference type="Rhea" id="RHEA-COMP:10144"/>
        <dbReference type="ChEBI" id="CHEBI:29969"/>
        <dbReference type="ChEBI" id="CHEBI:57484"/>
        <dbReference type="ChEBI" id="CHEBI:57834"/>
        <dbReference type="ChEBI" id="CHEBI:82657"/>
        <dbReference type="EC" id="2.5.1.46"/>
    </reaction>
</comment>
<comment type="pathway">
    <text evidence="3">Protein modification; eIF5A hypusination.</text>
</comment>
<accession>A0A6A7BUJ7</accession>
<dbReference type="GO" id="GO:0005737">
    <property type="term" value="C:cytoplasm"/>
    <property type="evidence" value="ECO:0007669"/>
    <property type="project" value="TreeGrafter"/>
</dbReference>
<sequence length="132" mass="14808">MTIFLGNTSNLVSSGLGETIKWLVQYRHVSAIVTTAGGVEEHLIKRLAPAFLGGSFDVATGERLRRRGTNRIRDLLIPNDNYWAFEDWIMPALDRIVLEHEEKKVRWTPSTFIALLEKKSATKTQSVTGPGK</sequence>
<evidence type="ECO:0000313" key="8">
    <source>
        <dbReference type="Proteomes" id="UP000799421"/>
    </source>
</evidence>
<dbReference type="InterPro" id="IPR002773">
    <property type="entry name" value="Deoxyhypusine_synthase"/>
</dbReference>
<evidence type="ECO:0000256" key="4">
    <source>
        <dbReference type="ARBA" id="ARBA00009892"/>
    </source>
</evidence>
<dbReference type="OrthoDB" id="294378at2759"/>
<dbReference type="SUPFAM" id="SSF52467">
    <property type="entry name" value="DHS-like NAD/FAD-binding domain"/>
    <property type="match status" value="1"/>
</dbReference>
<dbReference type="PANTHER" id="PTHR11703">
    <property type="entry name" value="DEOXYHYPUSINE SYNTHASE"/>
    <property type="match status" value="1"/>
</dbReference>
<keyword evidence="8" id="KW-1185">Reference proteome</keyword>
<gene>
    <name evidence="7" type="ORF">K470DRAFT_272138</name>
</gene>
<dbReference type="Pfam" id="PF01916">
    <property type="entry name" value="DS"/>
    <property type="match status" value="1"/>
</dbReference>
<evidence type="ECO:0000256" key="5">
    <source>
        <dbReference type="ARBA" id="ARBA00012683"/>
    </source>
</evidence>
<dbReference type="EC" id="2.5.1.46" evidence="5"/>
<name>A0A6A7BUJ7_9PEZI</name>